<evidence type="ECO:0000313" key="2">
    <source>
        <dbReference type="EMBL" id="CAP92311.1"/>
    </source>
</evidence>
<feature type="compositionally biased region" description="Polar residues" evidence="1">
    <location>
        <begin position="580"/>
        <end position="598"/>
    </location>
</feature>
<evidence type="ECO:0000256" key="1">
    <source>
        <dbReference type="SAM" id="MobiDB-lite"/>
    </source>
</evidence>
<dbReference type="OMA" id="EYMEDSP"/>
<sequence length="619" mass="70947">MTESRSQPHAFLKSLFQRLEDLEPDFPSPEDLQGLGIQTFEVPFDPDEETLKFDSCFFRPHPDKLLEKYPIHPEVEQDYRESYLKITRARTIQEYMEDSPTEYPPHTAPIFENLTWMDRDDYEFDNIEYEQAQEIESVISCHLETLRQGPSDYFTLEQLRNQEYWRQVDYKSFPDYAAGDPWPSEDYSAPRTWGVVNPYRYTDRPLKPHSLMSSLAHIRPTETRRGITTHELRAIVLVFSYMGGQQGRIIQALYDGKKMILQCSQLWNFGDEEKAPVELFVRYRLCEPVGESQPPNYFLHTDFGERNNPKIAAARLLPSTSLVHQRENKTLMPIRGLIDEASDANYIPDSRGRLNLEGTKGSPPTCMDNLEALTLTKYSEEHIAHVTVQLPHVNPADMSVHDTSSAFGLERSTEGYQPWLFPKVEIDLPKDFSLSTQNLLVNGPPITLAHETTVAWGPITYKEEPHICVGRADYSLFFGERDHLACHVVMIEAKQVGGDGHGQLSAYMAMVQANRKKRGQSDWTVYGVLSDGDIFTFYHLDMESQFTLAFLQVQREGWQKIANMLASFILEGMKTCASPIRSSLASDPSPRNSHQQPSPKLPPLDTLPSIEDMMEMEMD</sequence>
<accession>B6H5B3</accession>
<gene>
    <name evidence="2" type="ORF">Pc13g12420</name>
    <name evidence="2" type="ORF">PCH_Pc13g12420</name>
</gene>
<name>B6H5B3_PENRW</name>
<dbReference type="AlphaFoldDB" id="B6H5B3"/>
<dbReference type="EMBL" id="AM920428">
    <property type="protein sequence ID" value="CAP92311.1"/>
    <property type="molecule type" value="Genomic_DNA"/>
</dbReference>
<evidence type="ECO:0000313" key="3">
    <source>
        <dbReference type="Proteomes" id="UP000000724"/>
    </source>
</evidence>
<protein>
    <submittedName>
        <fullName evidence="2">Uncharacterized protein</fullName>
    </submittedName>
</protein>
<keyword evidence="3" id="KW-1185">Reference proteome</keyword>
<proteinExistence type="predicted"/>
<dbReference type="VEuPathDB" id="FungiDB:PCH_Pc13g12420"/>
<dbReference type="OrthoDB" id="4453902at2759"/>
<dbReference type="HOGENOM" id="CLU_441523_0_0_1"/>
<organism evidence="2 3">
    <name type="scientific">Penicillium rubens (strain ATCC 28089 / DSM 1075 / NRRL 1951 / Wisconsin 54-1255)</name>
    <name type="common">Penicillium chrysogenum</name>
    <dbReference type="NCBI Taxonomy" id="500485"/>
    <lineage>
        <taxon>Eukaryota</taxon>
        <taxon>Fungi</taxon>
        <taxon>Dikarya</taxon>
        <taxon>Ascomycota</taxon>
        <taxon>Pezizomycotina</taxon>
        <taxon>Eurotiomycetes</taxon>
        <taxon>Eurotiomycetidae</taxon>
        <taxon>Eurotiales</taxon>
        <taxon>Aspergillaceae</taxon>
        <taxon>Penicillium</taxon>
        <taxon>Penicillium chrysogenum species complex</taxon>
    </lineage>
</organism>
<dbReference type="Proteomes" id="UP000000724">
    <property type="component" value="Contig Pc00c13"/>
</dbReference>
<reference evidence="2 3" key="1">
    <citation type="journal article" date="2008" name="Nat. Biotechnol.">
        <title>Genome sequencing and analysis of the filamentous fungus Penicillium chrysogenum.</title>
        <authorList>
            <person name="van den Berg M.A."/>
            <person name="Albang R."/>
            <person name="Albermann K."/>
            <person name="Badger J.H."/>
            <person name="Daran J.-M."/>
            <person name="Driessen A.J.M."/>
            <person name="Garcia-Estrada C."/>
            <person name="Fedorova N.D."/>
            <person name="Harris D.M."/>
            <person name="Heijne W.H.M."/>
            <person name="Joardar V.S."/>
            <person name="Kiel J.A.K.W."/>
            <person name="Kovalchuk A."/>
            <person name="Martin J.F."/>
            <person name="Nierman W.C."/>
            <person name="Nijland J.G."/>
            <person name="Pronk J.T."/>
            <person name="Roubos J.A."/>
            <person name="van der Klei I.J."/>
            <person name="van Peij N.N.M.E."/>
            <person name="Veenhuis M."/>
            <person name="von Doehren H."/>
            <person name="Wagner C."/>
            <person name="Wortman J.R."/>
            <person name="Bovenberg R.A.L."/>
        </authorList>
    </citation>
    <scope>NUCLEOTIDE SEQUENCE [LARGE SCALE GENOMIC DNA]</scope>
    <source>
        <strain evidence="3">ATCC 28089 / DSM 1075 / NRRL 1951 / Wisconsin 54-1255</strain>
    </source>
</reference>
<feature type="region of interest" description="Disordered" evidence="1">
    <location>
        <begin position="580"/>
        <end position="619"/>
    </location>
</feature>